<name>A0A3N2C0M3_9MICO</name>
<organism evidence="6 7">
    <name type="scientific">Plantibacter flavus</name>
    <dbReference type="NCBI Taxonomy" id="150123"/>
    <lineage>
        <taxon>Bacteria</taxon>
        <taxon>Bacillati</taxon>
        <taxon>Actinomycetota</taxon>
        <taxon>Actinomycetes</taxon>
        <taxon>Micrococcales</taxon>
        <taxon>Microbacteriaceae</taxon>
        <taxon>Plantibacter</taxon>
    </lineage>
</organism>
<dbReference type="PANTHER" id="PTHR43617:SF31">
    <property type="entry name" value="MYCOTHIOL ACETYLTRANSFERASE"/>
    <property type="match status" value="1"/>
</dbReference>
<dbReference type="HAMAP" id="MF_01698">
    <property type="entry name" value="MshD"/>
    <property type="match status" value="1"/>
</dbReference>
<evidence type="ECO:0000259" key="5">
    <source>
        <dbReference type="PROSITE" id="PS51186"/>
    </source>
</evidence>
<comment type="function">
    <text evidence="4">Catalyzes the transfer of acetyl from acetyl-CoA to desacetylmycothiol (Cys-GlcN-Ins) to form mycothiol.</text>
</comment>
<dbReference type="Proteomes" id="UP000266915">
    <property type="component" value="Unassembled WGS sequence"/>
</dbReference>
<dbReference type="SUPFAM" id="SSF55729">
    <property type="entry name" value="Acyl-CoA N-acyltransferases (Nat)"/>
    <property type="match status" value="1"/>
</dbReference>
<evidence type="ECO:0000313" key="6">
    <source>
        <dbReference type="EMBL" id="ROR81059.1"/>
    </source>
</evidence>
<dbReference type="CDD" id="cd04301">
    <property type="entry name" value="NAT_SF"/>
    <property type="match status" value="1"/>
</dbReference>
<dbReference type="PANTHER" id="PTHR43617">
    <property type="entry name" value="L-AMINO ACID N-ACETYLTRANSFERASE"/>
    <property type="match status" value="1"/>
</dbReference>
<dbReference type="InterPro" id="IPR017813">
    <property type="entry name" value="Mycothiol_AcTrfase"/>
</dbReference>
<evidence type="ECO:0000313" key="7">
    <source>
        <dbReference type="Proteomes" id="UP000266915"/>
    </source>
</evidence>
<comment type="catalytic activity">
    <reaction evidence="4">
        <text>1D-myo-inositol 2-(L-cysteinylamino)-2-deoxy-alpha-D-glucopyranoside + acetyl-CoA = mycothiol + CoA + H(+)</text>
        <dbReference type="Rhea" id="RHEA:26172"/>
        <dbReference type="ChEBI" id="CHEBI:15378"/>
        <dbReference type="ChEBI" id="CHEBI:16768"/>
        <dbReference type="ChEBI" id="CHEBI:57287"/>
        <dbReference type="ChEBI" id="CHEBI:57288"/>
        <dbReference type="ChEBI" id="CHEBI:58887"/>
        <dbReference type="EC" id="2.3.1.189"/>
    </reaction>
</comment>
<feature type="binding site" evidence="4">
    <location>
        <position position="270"/>
    </location>
    <ligand>
        <name>1D-myo-inositol 2-(L-cysteinylamino)-2-deoxy-alpha-D-glucopyranoside</name>
        <dbReference type="ChEBI" id="CHEBI:58887"/>
    </ligand>
</feature>
<evidence type="ECO:0000256" key="3">
    <source>
        <dbReference type="ARBA" id="ARBA00023315"/>
    </source>
</evidence>
<feature type="binding site" evidence="4">
    <location>
        <position position="225"/>
    </location>
    <ligand>
        <name>1D-myo-inositol 2-(L-cysteinylamino)-2-deoxy-alpha-D-glucopyranoside</name>
        <dbReference type="ChEBI" id="CHEBI:58887"/>
    </ligand>
</feature>
<dbReference type="EMBL" id="RKHL01000001">
    <property type="protein sequence ID" value="ROR81059.1"/>
    <property type="molecule type" value="Genomic_DNA"/>
</dbReference>
<proteinExistence type="inferred from homology"/>
<comment type="caution">
    <text evidence="6">The sequence shown here is derived from an EMBL/GenBank/DDBJ whole genome shotgun (WGS) entry which is preliminary data.</text>
</comment>
<dbReference type="GO" id="GO:0010125">
    <property type="term" value="P:mycothiol biosynthetic process"/>
    <property type="evidence" value="ECO:0007669"/>
    <property type="project" value="UniProtKB-UniRule"/>
</dbReference>
<protein>
    <recommendedName>
        <fullName evidence="4">Mycothiol acetyltransferase</fullName>
        <shortName evidence="4">MSH acetyltransferase</shortName>
        <ecNumber evidence="4">2.3.1.189</ecNumber>
    </recommendedName>
    <alternativeName>
        <fullName evidence="4">Mycothiol synthase</fullName>
    </alternativeName>
</protein>
<feature type="binding site" evidence="4">
    <location>
        <position position="232"/>
    </location>
    <ligand>
        <name>1D-myo-inositol 2-(L-cysteinylamino)-2-deoxy-alpha-D-glucopyranoside</name>
        <dbReference type="ChEBI" id="CHEBI:58887"/>
    </ligand>
</feature>
<dbReference type="AlphaFoldDB" id="A0A3N2C0M3"/>
<evidence type="ECO:0000256" key="2">
    <source>
        <dbReference type="ARBA" id="ARBA00022737"/>
    </source>
</evidence>
<dbReference type="GO" id="GO:0035447">
    <property type="term" value="F:mycothiol synthase activity"/>
    <property type="evidence" value="ECO:0007669"/>
    <property type="project" value="UniProtKB-UniRule"/>
</dbReference>
<dbReference type="GO" id="GO:0008999">
    <property type="term" value="F:protein-N-terminal-alanine acetyltransferase activity"/>
    <property type="evidence" value="ECO:0007669"/>
    <property type="project" value="TreeGrafter"/>
</dbReference>
<feature type="binding site" evidence="4">
    <location>
        <position position="38"/>
    </location>
    <ligand>
        <name>1D-myo-inositol 2-(L-cysteinylamino)-2-deoxy-alpha-D-glucopyranoside</name>
        <dbReference type="ChEBI" id="CHEBI:58887"/>
    </ligand>
</feature>
<reference evidence="6 7" key="1">
    <citation type="submission" date="2018-11" db="EMBL/GenBank/DDBJ databases">
        <title>Sequencing the genomes of 1000 actinobacteria strains.</title>
        <authorList>
            <person name="Klenk H.-P."/>
        </authorList>
    </citation>
    <scope>NUCLEOTIDE SEQUENCE [LARGE SCALE GENOMIC DNA]</scope>
    <source>
        <strain evidence="6 7">DSM 14012</strain>
    </source>
</reference>
<feature type="binding site" evidence="4">
    <location>
        <position position="185"/>
    </location>
    <ligand>
        <name>1D-myo-inositol 2-(L-cysteinylamino)-2-deoxy-alpha-D-glucopyranoside</name>
        <dbReference type="ChEBI" id="CHEBI:58887"/>
    </ligand>
</feature>
<dbReference type="Gene3D" id="3.40.630.30">
    <property type="match status" value="1"/>
</dbReference>
<feature type="domain" description="N-acetyltransferase" evidence="5">
    <location>
        <begin position="158"/>
        <end position="301"/>
    </location>
</feature>
<keyword evidence="7" id="KW-1185">Reference proteome</keyword>
<evidence type="ECO:0000256" key="4">
    <source>
        <dbReference type="HAMAP-Rule" id="MF_01698"/>
    </source>
</evidence>
<keyword evidence="3 4" id="KW-0012">Acyltransferase</keyword>
<accession>A0A3N2C0M3</accession>
<feature type="binding site" evidence="4">
    <location>
        <begin position="243"/>
        <end position="249"/>
    </location>
    <ligand>
        <name>acetyl-CoA</name>
        <dbReference type="ChEBI" id="CHEBI:57288"/>
        <label>2</label>
    </ligand>
</feature>
<keyword evidence="2 4" id="KW-0677">Repeat</keyword>
<feature type="domain" description="N-acetyltransferase" evidence="5">
    <location>
        <begin position="6"/>
        <end position="150"/>
    </location>
</feature>
<comment type="similarity">
    <text evidence="4">Belongs to the acetyltransferase family. MshD subfamily.</text>
</comment>
<dbReference type="InterPro" id="IPR050276">
    <property type="entry name" value="MshD_Acetyltransferase"/>
</dbReference>
<comment type="subunit">
    <text evidence="4">Monomer.</text>
</comment>
<dbReference type="PIRSF" id="PIRSF021524">
    <property type="entry name" value="MSH_acetyltransferase"/>
    <property type="match status" value="1"/>
</dbReference>
<evidence type="ECO:0000256" key="1">
    <source>
        <dbReference type="ARBA" id="ARBA00022679"/>
    </source>
</evidence>
<dbReference type="InterPro" id="IPR016181">
    <property type="entry name" value="Acyl_CoA_acyltransferase"/>
</dbReference>
<feature type="binding site" evidence="4">
    <location>
        <begin position="236"/>
        <end position="238"/>
    </location>
    <ligand>
        <name>acetyl-CoA</name>
        <dbReference type="ChEBI" id="CHEBI:57288"/>
        <label>2</label>
    </ligand>
</feature>
<dbReference type="InterPro" id="IPR000182">
    <property type="entry name" value="GNAT_dom"/>
</dbReference>
<comment type="caution">
    <text evidence="4">Lacks conserved residue(s) required for the propagation of feature annotation.</text>
</comment>
<sequence>MPRLTLSVRNVDDARTRDALERVVRTASLVDGQPPFSDQSLIDAASGARTLILAVEPQDPPVDPDDFAVVGAAVLGHGELEFVVEPEWRGHGYGRAALRGVLANCPPQVRIWAHGDHPASRVLAQEFGFSPVRTLLQLRLTKAPASRARPATAGHADVTVGTFRPGVDEAEWLEVNALAFADHPEQGRMTLDDLRAREAESWFDADDFLLVRGSDGDLLGFIWLKVEDTVGEVYAVGVHPAASGRGLGRLLMEAGLARLRDRRVEAVTLYVEADNLPAVSLYRSLGFTDHTIDVQYARTDA</sequence>
<dbReference type="PROSITE" id="PS51186">
    <property type="entry name" value="GNAT"/>
    <property type="match status" value="2"/>
</dbReference>
<keyword evidence="1 4" id="KW-0808">Transferase</keyword>
<dbReference type="EC" id="2.3.1.189" evidence="4"/>
<dbReference type="RefSeq" id="WP_085510316.1">
    <property type="nucleotide sequence ID" value="NZ_FXAP01000001.1"/>
</dbReference>
<dbReference type="NCBIfam" id="TIGR03448">
    <property type="entry name" value="mycothiol_MshD"/>
    <property type="match status" value="1"/>
</dbReference>
<dbReference type="Pfam" id="PF00583">
    <property type="entry name" value="Acetyltransf_1"/>
    <property type="match status" value="1"/>
</dbReference>
<gene>
    <name evidence="4" type="primary">mshD</name>
    <name evidence="6" type="ORF">EDD42_1107</name>
</gene>